<dbReference type="InterPro" id="IPR018313">
    <property type="entry name" value="SBP_3_CS"/>
</dbReference>
<comment type="subcellular location">
    <subcellularLocation>
        <location evidence="1">Cell envelope</location>
    </subcellularLocation>
</comment>
<organism evidence="7 8">
    <name type="scientific">Devosia nanyangense</name>
    <dbReference type="NCBI Taxonomy" id="1228055"/>
    <lineage>
        <taxon>Bacteria</taxon>
        <taxon>Pseudomonadati</taxon>
        <taxon>Pseudomonadota</taxon>
        <taxon>Alphaproteobacteria</taxon>
        <taxon>Hyphomicrobiales</taxon>
        <taxon>Devosiaceae</taxon>
        <taxon>Devosia</taxon>
    </lineage>
</organism>
<dbReference type="Pfam" id="PF00497">
    <property type="entry name" value="SBP_bac_3"/>
    <property type="match status" value="1"/>
</dbReference>
<dbReference type="EMBL" id="JACRAF010000069">
    <property type="protein sequence ID" value="MBI4924226.1"/>
    <property type="molecule type" value="Genomic_DNA"/>
</dbReference>
<sequence length="262" mass="27515">MLKHLSRIVSAVLLAGAVTVAPALAADLQQIISAGKVRIGVPVDVAPFGSNDASNQPVGLDVDMANAIAKALGVTLELQQITGANRVPYLATDKLDIVIAAMGATPERALQISFTSPYAALSSGVFGPDSIAVTKPEELTDQTVAVARGTTQDLLLTKLAPNANIQRYDDDATAAAAFTSGQAQLLATADIVAKDMMDKNPALQLKPKFIMEFSPCYIGVQQGAPELLHWLNTYVHLGMRDGSLSALSEKWIGTKLPALPTI</sequence>
<proteinExistence type="inferred from homology"/>
<feature type="signal peptide" evidence="5">
    <location>
        <begin position="1"/>
        <end position="25"/>
    </location>
</feature>
<evidence type="ECO:0000256" key="3">
    <source>
        <dbReference type="ARBA" id="ARBA00022729"/>
    </source>
</evidence>
<dbReference type="InterPro" id="IPR001638">
    <property type="entry name" value="Solute-binding_3/MltF_N"/>
</dbReference>
<keyword evidence="3 5" id="KW-0732">Signal</keyword>
<evidence type="ECO:0000256" key="1">
    <source>
        <dbReference type="ARBA" id="ARBA00004196"/>
    </source>
</evidence>
<dbReference type="GO" id="GO:0030313">
    <property type="term" value="C:cell envelope"/>
    <property type="evidence" value="ECO:0007669"/>
    <property type="project" value="UniProtKB-SubCell"/>
</dbReference>
<name>A0A933L5U8_9HYPH</name>
<dbReference type="PANTHER" id="PTHR35936:SF17">
    <property type="entry name" value="ARGININE-BINDING EXTRACELLULAR PROTEIN ARTP"/>
    <property type="match status" value="1"/>
</dbReference>
<reference evidence="7" key="1">
    <citation type="submission" date="2020-07" db="EMBL/GenBank/DDBJ databases">
        <title>Huge and variable diversity of episymbiotic CPR bacteria and DPANN archaea in groundwater ecosystems.</title>
        <authorList>
            <person name="He C.Y."/>
            <person name="Keren R."/>
            <person name="Whittaker M."/>
            <person name="Farag I.F."/>
            <person name="Doudna J."/>
            <person name="Cate J.H.D."/>
            <person name="Banfield J.F."/>
        </authorList>
    </citation>
    <scope>NUCLEOTIDE SEQUENCE</scope>
    <source>
        <strain evidence="7">NC_groundwater_1586_Pr3_B-0.1um_66_15</strain>
    </source>
</reference>
<dbReference type="SMART" id="SM00062">
    <property type="entry name" value="PBPb"/>
    <property type="match status" value="1"/>
</dbReference>
<comment type="similarity">
    <text evidence="2 4">Belongs to the bacterial solute-binding protein 3 family.</text>
</comment>
<evidence type="ECO:0000256" key="4">
    <source>
        <dbReference type="RuleBase" id="RU003744"/>
    </source>
</evidence>
<dbReference type="PANTHER" id="PTHR35936">
    <property type="entry name" value="MEMBRANE-BOUND LYTIC MUREIN TRANSGLYCOSYLASE F"/>
    <property type="match status" value="1"/>
</dbReference>
<dbReference type="PROSITE" id="PS01039">
    <property type="entry name" value="SBP_BACTERIAL_3"/>
    <property type="match status" value="1"/>
</dbReference>
<dbReference type="SUPFAM" id="SSF53850">
    <property type="entry name" value="Periplasmic binding protein-like II"/>
    <property type="match status" value="1"/>
</dbReference>
<evidence type="ECO:0000313" key="8">
    <source>
        <dbReference type="Proteomes" id="UP000782610"/>
    </source>
</evidence>
<feature type="domain" description="Solute-binding protein family 3/N-terminal" evidence="6">
    <location>
        <begin position="36"/>
        <end position="255"/>
    </location>
</feature>
<dbReference type="Gene3D" id="3.40.190.10">
    <property type="entry name" value="Periplasmic binding protein-like II"/>
    <property type="match status" value="2"/>
</dbReference>
<evidence type="ECO:0000313" key="7">
    <source>
        <dbReference type="EMBL" id="MBI4924226.1"/>
    </source>
</evidence>
<accession>A0A933L5U8</accession>
<evidence type="ECO:0000259" key="6">
    <source>
        <dbReference type="SMART" id="SM00062"/>
    </source>
</evidence>
<comment type="caution">
    <text evidence="7">The sequence shown here is derived from an EMBL/GenBank/DDBJ whole genome shotgun (WGS) entry which is preliminary data.</text>
</comment>
<protein>
    <submittedName>
        <fullName evidence="7">Transporter substrate-binding domain-containing protein</fullName>
    </submittedName>
</protein>
<evidence type="ECO:0000256" key="5">
    <source>
        <dbReference type="SAM" id="SignalP"/>
    </source>
</evidence>
<evidence type="ECO:0000256" key="2">
    <source>
        <dbReference type="ARBA" id="ARBA00010333"/>
    </source>
</evidence>
<gene>
    <name evidence="7" type="ORF">HY834_21020</name>
</gene>
<dbReference type="AlphaFoldDB" id="A0A933L5U8"/>
<feature type="chain" id="PRO_5037473495" evidence="5">
    <location>
        <begin position="26"/>
        <end position="262"/>
    </location>
</feature>
<dbReference type="Proteomes" id="UP000782610">
    <property type="component" value="Unassembled WGS sequence"/>
</dbReference>